<sequence length="83" mass="9239">MASQVTCAILAVIFLSACHTICTLLMDYHQVPSSLSLERHSKHLTFSSFVGYWNRLLLAQPHHHHHVSLKVVVQVGCCSSTPN</sequence>
<keyword evidence="2" id="KW-1185">Reference proteome</keyword>
<protein>
    <submittedName>
        <fullName evidence="1">Nucleosome-remodeling factor subunit BPTF-like protein</fullName>
    </submittedName>
</protein>
<evidence type="ECO:0000313" key="1">
    <source>
        <dbReference type="EMBL" id="OMO79460.1"/>
    </source>
</evidence>
<gene>
    <name evidence="1" type="ORF">COLO4_24423</name>
</gene>
<accession>A0A1R3IA71</accession>
<reference evidence="2" key="1">
    <citation type="submission" date="2013-09" db="EMBL/GenBank/DDBJ databases">
        <title>Corchorus olitorius genome sequencing.</title>
        <authorList>
            <person name="Alam M."/>
            <person name="Haque M.S."/>
            <person name="Islam M.S."/>
            <person name="Emdad E.M."/>
            <person name="Islam M.M."/>
            <person name="Ahmed B."/>
            <person name="Halim A."/>
            <person name="Hossen Q.M.M."/>
            <person name="Hossain M.Z."/>
            <person name="Ahmed R."/>
            <person name="Khan M.M."/>
            <person name="Islam R."/>
            <person name="Rashid M.M."/>
            <person name="Khan S.A."/>
            <person name="Rahman M.S."/>
            <person name="Alam M."/>
            <person name="Yahiya A.S."/>
            <person name="Khan M.S."/>
            <person name="Azam M.S."/>
            <person name="Haque T."/>
            <person name="Lashkar M.Z.H."/>
            <person name="Akhand A.I."/>
            <person name="Morshed G."/>
            <person name="Roy S."/>
            <person name="Uddin K.S."/>
            <person name="Rabeya T."/>
            <person name="Hossain A.S."/>
            <person name="Chowdhury A."/>
            <person name="Snigdha A.R."/>
            <person name="Mortoza M.S."/>
            <person name="Matin S.A."/>
            <person name="Hoque S.M.E."/>
            <person name="Islam M.K."/>
            <person name="Roy D.K."/>
            <person name="Haider R."/>
            <person name="Moosa M.M."/>
            <person name="Elias S.M."/>
            <person name="Hasan A.M."/>
            <person name="Jahan S."/>
            <person name="Shafiuddin M."/>
            <person name="Mahmood N."/>
            <person name="Shommy N.S."/>
        </authorList>
    </citation>
    <scope>NUCLEOTIDE SEQUENCE [LARGE SCALE GENOMIC DNA]</scope>
    <source>
        <strain evidence="2">cv. O-4</strain>
    </source>
</reference>
<dbReference type="EMBL" id="AWUE01018542">
    <property type="protein sequence ID" value="OMO79460.1"/>
    <property type="molecule type" value="Genomic_DNA"/>
</dbReference>
<name>A0A1R3IA71_9ROSI</name>
<dbReference type="Proteomes" id="UP000187203">
    <property type="component" value="Unassembled WGS sequence"/>
</dbReference>
<organism evidence="1 2">
    <name type="scientific">Corchorus olitorius</name>
    <dbReference type="NCBI Taxonomy" id="93759"/>
    <lineage>
        <taxon>Eukaryota</taxon>
        <taxon>Viridiplantae</taxon>
        <taxon>Streptophyta</taxon>
        <taxon>Embryophyta</taxon>
        <taxon>Tracheophyta</taxon>
        <taxon>Spermatophyta</taxon>
        <taxon>Magnoliopsida</taxon>
        <taxon>eudicotyledons</taxon>
        <taxon>Gunneridae</taxon>
        <taxon>Pentapetalae</taxon>
        <taxon>rosids</taxon>
        <taxon>malvids</taxon>
        <taxon>Malvales</taxon>
        <taxon>Malvaceae</taxon>
        <taxon>Grewioideae</taxon>
        <taxon>Apeibeae</taxon>
        <taxon>Corchorus</taxon>
    </lineage>
</organism>
<proteinExistence type="predicted"/>
<dbReference type="AlphaFoldDB" id="A0A1R3IA71"/>
<comment type="caution">
    <text evidence="1">The sequence shown here is derived from an EMBL/GenBank/DDBJ whole genome shotgun (WGS) entry which is preliminary data.</text>
</comment>
<evidence type="ECO:0000313" key="2">
    <source>
        <dbReference type="Proteomes" id="UP000187203"/>
    </source>
</evidence>